<sequence>MDGNNERALVADPRQAVTAYPEDANLRSLIAEVSDASPRFRDLWDSGAAGRHVTSRKVMHHRLAGELTLDCDVLTVPGSDLKITLYTAAADSPDAERLEFLRVSAVHTITP</sequence>
<dbReference type="Gene3D" id="3.30.450.180">
    <property type="match status" value="1"/>
</dbReference>
<dbReference type="InterPro" id="IPR041413">
    <property type="entry name" value="MLTR_LBD"/>
</dbReference>
<proteinExistence type="predicted"/>
<dbReference type="Proteomes" id="UP001432166">
    <property type="component" value="Chromosome"/>
</dbReference>
<accession>A0ABZ1JUT6</accession>
<reference evidence="2" key="1">
    <citation type="submission" date="2022-10" db="EMBL/GenBank/DDBJ databases">
        <title>The complete genomes of actinobacterial strains from the NBC collection.</title>
        <authorList>
            <person name="Joergensen T.S."/>
            <person name="Alvarez Arevalo M."/>
            <person name="Sterndorff E.B."/>
            <person name="Faurdal D."/>
            <person name="Vuksanovic O."/>
            <person name="Mourched A.-S."/>
            <person name="Charusanti P."/>
            <person name="Shaw S."/>
            <person name="Blin K."/>
            <person name="Weber T."/>
        </authorList>
    </citation>
    <scope>NUCLEOTIDE SEQUENCE</scope>
    <source>
        <strain evidence="2">NBC_00189</strain>
    </source>
</reference>
<gene>
    <name evidence="2" type="ORF">OG288_01675</name>
</gene>
<evidence type="ECO:0000259" key="1">
    <source>
        <dbReference type="Pfam" id="PF17765"/>
    </source>
</evidence>
<feature type="domain" description="MmyB-like transcription regulator ligand binding" evidence="1">
    <location>
        <begin position="6"/>
        <end position="101"/>
    </location>
</feature>
<dbReference type="Pfam" id="PF17765">
    <property type="entry name" value="MLTR_LBD"/>
    <property type="match status" value="1"/>
</dbReference>
<protein>
    <recommendedName>
        <fullName evidence="1">MmyB-like transcription regulator ligand binding domain-containing protein</fullName>
    </recommendedName>
</protein>
<organism evidence="2 3">
    <name type="scientific">Streptomyces tauricus</name>
    <dbReference type="NCBI Taxonomy" id="68274"/>
    <lineage>
        <taxon>Bacteria</taxon>
        <taxon>Bacillati</taxon>
        <taxon>Actinomycetota</taxon>
        <taxon>Actinomycetes</taxon>
        <taxon>Kitasatosporales</taxon>
        <taxon>Streptomycetaceae</taxon>
        <taxon>Streptomyces</taxon>
        <taxon>Streptomyces aurantiacus group</taxon>
    </lineage>
</organism>
<dbReference type="PANTHER" id="PTHR35010">
    <property type="entry name" value="BLL4672 PROTEIN-RELATED"/>
    <property type="match status" value="1"/>
</dbReference>
<evidence type="ECO:0000313" key="2">
    <source>
        <dbReference type="EMBL" id="WTP54704.1"/>
    </source>
</evidence>
<keyword evidence="3" id="KW-1185">Reference proteome</keyword>
<dbReference type="RefSeq" id="WP_328939942.1">
    <property type="nucleotide sequence ID" value="NZ_CP108133.1"/>
</dbReference>
<dbReference type="PANTHER" id="PTHR35010:SF2">
    <property type="entry name" value="BLL4672 PROTEIN"/>
    <property type="match status" value="1"/>
</dbReference>
<name>A0ABZ1JUT6_9ACTN</name>
<dbReference type="EMBL" id="CP108133">
    <property type="protein sequence ID" value="WTP54704.1"/>
    <property type="molecule type" value="Genomic_DNA"/>
</dbReference>
<evidence type="ECO:0000313" key="3">
    <source>
        <dbReference type="Proteomes" id="UP001432166"/>
    </source>
</evidence>